<sequence length="252" mass="25747">MDVKSNMSRAAMALSAAALACTAACGGGGGGGGAGEEKAGGKTSASAAPGLGKAKDKAPQAPLTAAQLDEAALASGDVPDYKVTKTSEADMPAGSVPAEPAACQPIADMFFFTSTPGAESRTGRTLAAESGLDATVTSLALLAHERSDAEKVIADLRTASDKCTAYKHTDYRYSGVEALPIPEYGDEAVSYRLKGTIEDTTLTMTFTIVRSDSTLAAFYAMKALGGDEVEVPAEVIKAQLAKLEKVRKKSGV</sequence>
<feature type="region of interest" description="Disordered" evidence="1">
    <location>
        <begin position="28"/>
        <end position="61"/>
    </location>
</feature>
<evidence type="ECO:0000313" key="4">
    <source>
        <dbReference type="Proteomes" id="UP000622166"/>
    </source>
</evidence>
<proteinExistence type="predicted"/>
<gene>
    <name evidence="3" type="ORF">GCM10010365_08880</name>
</gene>
<protein>
    <submittedName>
        <fullName evidence="3">Lipoprotein</fullName>
    </submittedName>
</protein>
<dbReference type="EMBL" id="BMVW01000001">
    <property type="protein sequence ID" value="GGY92556.1"/>
    <property type="molecule type" value="Genomic_DNA"/>
</dbReference>
<dbReference type="AlphaFoldDB" id="A0A918P9H8"/>
<feature type="signal peptide" evidence="2">
    <location>
        <begin position="1"/>
        <end position="20"/>
    </location>
</feature>
<dbReference type="PROSITE" id="PS51257">
    <property type="entry name" value="PROKAR_LIPOPROTEIN"/>
    <property type="match status" value="1"/>
</dbReference>
<reference evidence="3" key="1">
    <citation type="journal article" date="2014" name="Int. J. Syst. Evol. Microbiol.">
        <title>Complete genome sequence of Corynebacterium casei LMG S-19264T (=DSM 44701T), isolated from a smear-ripened cheese.</title>
        <authorList>
            <consortium name="US DOE Joint Genome Institute (JGI-PGF)"/>
            <person name="Walter F."/>
            <person name="Albersmeier A."/>
            <person name="Kalinowski J."/>
            <person name="Ruckert C."/>
        </authorList>
    </citation>
    <scope>NUCLEOTIDE SEQUENCE</scope>
    <source>
        <strain evidence="3">JCM 4815</strain>
    </source>
</reference>
<evidence type="ECO:0000256" key="2">
    <source>
        <dbReference type="SAM" id="SignalP"/>
    </source>
</evidence>
<comment type="caution">
    <text evidence="3">The sequence shown here is derived from an EMBL/GenBank/DDBJ whole genome shotgun (WGS) entry which is preliminary data.</text>
</comment>
<name>A0A918P9H8_9ACTN</name>
<accession>A0A918P9H8</accession>
<feature type="chain" id="PRO_5038711215" evidence="2">
    <location>
        <begin position="21"/>
        <end position="252"/>
    </location>
</feature>
<evidence type="ECO:0000256" key="1">
    <source>
        <dbReference type="SAM" id="MobiDB-lite"/>
    </source>
</evidence>
<dbReference type="Proteomes" id="UP000622166">
    <property type="component" value="Unassembled WGS sequence"/>
</dbReference>
<organism evidence="3 4">
    <name type="scientific">Streptomyces poonensis</name>
    <dbReference type="NCBI Taxonomy" id="68255"/>
    <lineage>
        <taxon>Bacteria</taxon>
        <taxon>Bacillati</taxon>
        <taxon>Actinomycetota</taxon>
        <taxon>Actinomycetes</taxon>
        <taxon>Kitasatosporales</taxon>
        <taxon>Streptomycetaceae</taxon>
        <taxon>Streptomyces</taxon>
    </lineage>
</organism>
<reference evidence="3" key="2">
    <citation type="submission" date="2020-09" db="EMBL/GenBank/DDBJ databases">
        <authorList>
            <person name="Sun Q."/>
            <person name="Ohkuma M."/>
        </authorList>
    </citation>
    <scope>NUCLEOTIDE SEQUENCE</scope>
    <source>
        <strain evidence="3">JCM 4815</strain>
    </source>
</reference>
<keyword evidence="3" id="KW-0449">Lipoprotein</keyword>
<keyword evidence="4" id="KW-1185">Reference proteome</keyword>
<keyword evidence="2" id="KW-0732">Signal</keyword>
<evidence type="ECO:0000313" key="3">
    <source>
        <dbReference type="EMBL" id="GGY92556.1"/>
    </source>
</evidence>